<comment type="caution">
    <text evidence="1">The sequence shown here is derived from an EMBL/GenBank/DDBJ whole genome shotgun (WGS) entry which is preliminary data.</text>
</comment>
<dbReference type="EMBL" id="JBHUEJ010000011">
    <property type="protein sequence ID" value="MFD1709848.1"/>
    <property type="molecule type" value="Genomic_DNA"/>
</dbReference>
<reference evidence="2" key="1">
    <citation type="journal article" date="2019" name="Int. J. Syst. Evol. Microbiol.">
        <title>The Global Catalogue of Microorganisms (GCM) 10K type strain sequencing project: providing services to taxonomists for standard genome sequencing and annotation.</title>
        <authorList>
            <consortium name="The Broad Institute Genomics Platform"/>
            <consortium name="The Broad Institute Genome Sequencing Center for Infectious Disease"/>
            <person name="Wu L."/>
            <person name="Ma J."/>
        </authorList>
    </citation>
    <scope>NUCLEOTIDE SEQUENCE [LARGE SCALE GENOMIC DNA]</scope>
    <source>
        <strain evidence="2">LMG 29247</strain>
    </source>
</reference>
<keyword evidence="2" id="KW-1185">Reference proteome</keyword>
<dbReference type="Proteomes" id="UP001597304">
    <property type="component" value="Unassembled WGS sequence"/>
</dbReference>
<evidence type="ECO:0000313" key="2">
    <source>
        <dbReference type="Proteomes" id="UP001597304"/>
    </source>
</evidence>
<proteinExistence type="predicted"/>
<gene>
    <name evidence="1" type="ORF">ACFSF0_04475</name>
</gene>
<sequence length="101" mass="11028">MTADFDVFFGEFARDFTHGETGVVFRAIFGVADQEALDGYAITAEHEIHYPTQSIELSEGDEIEDSGGNGVLPGTKWLVRSTPMRVNDGLESTVLLSRSDS</sequence>
<evidence type="ECO:0000313" key="1">
    <source>
        <dbReference type="EMBL" id="MFD1709848.1"/>
    </source>
</evidence>
<name>A0ABW4KQS8_9BURK</name>
<accession>A0ABW4KQS8</accession>
<protein>
    <submittedName>
        <fullName evidence="1">Uncharacterized protein</fullName>
    </submittedName>
</protein>
<organism evidence="1 2">
    <name type="scientific">Ottowia flava</name>
    <dbReference type="NCBI Taxonomy" id="2675430"/>
    <lineage>
        <taxon>Bacteria</taxon>
        <taxon>Pseudomonadati</taxon>
        <taxon>Pseudomonadota</taxon>
        <taxon>Betaproteobacteria</taxon>
        <taxon>Burkholderiales</taxon>
        <taxon>Comamonadaceae</taxon>
        <taxon>Ottowia</taxon>
    </lineage>
</organism>